<comment type="catalytic activity">
    <reaction evidence="1 7">
        <text>2-C-methyl-D-erythritol 4-phosphate + CTP + H(+) = 4-CDP-2-C-methyl-D-erythritol + diphosphate</text>
        <dbReference type="Rhea" id="RHEA:13429"/>
        <dbReference type="ChEBI" id="CHEBI:15378"/>
        <dbReference type="ChEBI" id="CHEBI:33019"/>
        <dbReference type="ChEBI" id="CHEBI:37563"/>
        <dbReference type="ChEBI" id="CHEBI:57823"/>
        <dbReference type="ChEBI" id="CHEBI:58262"/>
        <dbReference type="EC" id="2.7.7.60"/>
    </reaction>
</comment>
<dbReference type="GO" id="GO:0019288">
    <property type="term" value="P:isopentenyl diphosphate biosynthetic process, methylerythritol 4-phosphate pathway"/>
    <property type="evidence" value="ECO:0007669"/>
    <property type="project" value="UniProtKB-UniRule"/>
</dbReference>
<organism evidence="8 9">
    <name type="scientific">Exobacillus caeni</name>
    <dbReference type="NCBI Taxonomy" id="2574798"/>
    <lineage>
        <taxon>Bacteria</taxon>
        <taxon>Bacillati</taxon>
        <taxon>Bacillota</taxon>
        <taxon>Bacilli</taxon>
        <taxon>Bacillales</taxon>
        <taxon>Guptibacillaceae</taxon>
        <taxon>Exobacillus</taxon>
    </lineage>
</organism>
<feature type="site" description="Transition state stabilizer" evidence="7">
    <location>
        <position position="17"/>
    </location>
</feature>
<dbReference type="HAMAP" id="MF_00108">
    <property type="entry name" value="IspD"/>
    <property type="match status" value="1"/>
</dbReference>
<keyword evidence="9" id="KW-1185">Reference proteome</keyword>
<comment type="similarity">
    <text evidence="3 7">Belongs to the IspD/TarI cytidylyltransferase family. IspD subfamily.</text>
</comment>
<keyword evidence="5 7" id="KW-0548">Nucleotidyltransferase</keyword>
<keyword evidence="6 7" id="KW-0414">Isoprene biosynthesis</keyword>
<evidence type="ECO:0000256" key="5">
    <source>
        <dbReference type="ARBA" id="ARBA00022695"/>
    </source>
</evidence>
<gene>
    <name evidence="7" type="primary">ispD</name>
    <name evidence="8" type="ORF">FCL54_20150</name>
</gene>
<evidence type="ECO:0000256" key="4">
    <source>
        <dbReference type="ARBA" id="ARBA00022679"/>
    </source>
</evidence>
<comment type="caution">
    <text evidence="8">The sequence shown here is derived from an EMBL/GenBank/DDBJ whole genome shotgun (WGS) entry which is preliminary data.</text>
</comment>
<feature type="site" description="Positions MEP for the nucleophilic attack" evidence="7">
    <location>
        <position position="154"/>
    </location>
</feature>
<sequence length="232" mass="25793">MIVNYTVVIPAAGQGKRMNAGKNKQFIKLEHKPIIIHTLSVFQSDASCSEIVLVANQNELEDLTGLMNEYKIDKVSSIVCGGKERQHSVYEGLKAVKREQIVLIHDGARPFIKHEQIRDVTVKASDTGAAVVAVPIKDTVKKVEDETIVETVERSSLWAVQTPQAFRLPLILKAHKQAEEKRILGTDDASLVEQIGHAVSIVMGDYRNIKLTTPEDLLFAKAIIEERNEGFK</sequence>
<dbReference type="InterPro" id="IPR018294">
    <property type="entry name" value="ISPD_synthase_CS"/>
</dbReference>
<dbReference type="InterPro" id="IPR029044">
    <property type="entry name" value="Nucleotide-diphossugar_trans"/>
</dbReference>
<reference evidence="8 9" key="1">
    <citation type="submission" date="2019-04" db="EMBL/GenBank/DDBJ databases">
        <title>Bacillus caeni sp. nov., a bacterium isolated from mangrove sediment.</title>
        <authorList>
            <person name="Huang H."/>
            <person name="Mo K."/>
            <person name="Hu Y."/>
        </authorList>
    </citation>
    <scope>NUCLEOTIDE SEQUENCE [LARGE SCALE GENOMIC DNA]</scope>
    <source>
        <strain evidence="8 9">HB172195</strain>
    </source>
</reference>
<dbReference type="OrthoDB" id="9806837at2"/>
<dbReference type="UniPathway" id="UPA00056">
    <property type="reaction ID" value="UER00093"/>
</dbReference>
<feature type="site" description="Positions MEP for the nucleophilic attack" evidence="7">
    <location>
        <position position="210"/>
    </location>
</feature>
<dbReference type="AlphaFoldDB" id="A0A5R9F3V2"/>
<evidence type="ECO:0000256" key="6">
    <source>
        <dbReference type="ARBA" id="ARBA00023229"/>
    </source>
</evidence>
<feature type="site" description="Transition state stabilizer" evidence="7">
    <location>
        <position position="24"/>
    </location>
</feature>
<evidence type="ECO:0000256" key="1">
    <source>
        <dbReference type="ARBA" id="ARBA00001282"/>
    </source>
</evidence>
<dbReference type="PANTHER" id="PTHR32125:SF4">
    <property type="entry name" value="2-C-METHYL-D-ERYTHRITOL 4-PHOSPHATE CYTIDYLYLTRANSFERASE, CHLOROPLASTIC"/>
    <property type="match status" value="1"/>
</dbReference>
<dbReference type="PROSITE" id="PS01295">
    <property type="entry name" value="ISPD"/>
    <property type="match status" value="1"/>
</dbReference>
<dbReference type="SUPFAM" id="SSF53448">
    <property type="entry name" value="Nucleotide-diphospho-sugar transferases"/>
    <property type="match status" value="1"/>
</dbReference>
<dbReference type="InterPro" id="IPR034683">
    <property type="entry name" value="IspD/TarI"/>
</dbReference>
<name>A0A5R9F3V2_9BACL</name>
<evidence type="ECO:0000256" key="2">
    <source>
        <dbReference type="ARBA" id="ARBA00004787"/>
    </source>
</evidence>
<dbReference type="PANTHER" id="PTHR32125">
    <property type="entry name" value="2-C-METHYL-D-ERYTHRITOL 4-PHOSPHATE CYTIDYLYLTRANSFERASE, CHLOROPLASTIC"/>
    <property type="match status" value="1"/>
</dbReference>
<dbReference type="InterPro" id="IPR001228">
    <property type="entry name" value="IspD"/>
</dbReference>
<protein>
    <recommendedName>
        <fullName evidence="7">2-C-methyl-D-erythritol 4-phosphate cytidylyltransferase</fullName>
        <ecNumber evidence="7">2.7.7.60</ecNumber>
    </recommendedName>
    <alternativeName>
        <fullName evidence="7">4-diphosphocytidyl-2C-methyl-D-erythritol synthase</fullName>
    </alternativeName>
    <alternativeName>
        <fullName evidence="7">MEP cytidylyltransferase</fullName>
        <shortName evidence="7">MCT</shortName>
    </alternativeName>
</protein>
<proteinExistence type="inferred from homology"/>
<dbReference type="InterPro" id="IPR050088">
    <property type="entry name" value="IspD/TarI_cytidylyltransf_bact"/>
</dbReference>
<dbReference type="CDD" id="cd02516">
    <property type="entry name" value="CDP-ME_synthetase"/>
    <property type="match status" value="1"/>
</dbReference>
<accession>A0A5R9F3V2</accession>
<evidence type="ECO:0000313" key="9">
    <source>
        <dbReference type="Proteomes" id="UP000308230"/>
    </source>
</evidence>
<dbReference type="GO" id="GO:0050518">
    <property type="term" value="F:2-C-methyl-D-erythritol 4-phosphate cytidylyltransferase activity"/>
    <property type="evidence" value="ECO:0007669"/>
    <property type="project" value="UniProtKB-UniRule"/>
</dbReference>
<comment type="function">
    <text evidence="7">Catalyzes the formation of 4-diphosphocytidyl-2-C-methyl-D-erythritol from CTP and 2-C-methyl-D-erythritol 4-phosphate (MEP).</text>
</comment>
<dbReference type="EMBL" id="SWLG01000020">
    <property type="protein sequence ID" value="TLS35543.1"/>
    <property type="molecule type" value="Genomic_DNA"/>
</dbReference>
<dbReference type="FunFam" id="3.90.550.10:FF:000003">
    <property type="entry name" value="2-C-methyl-D-erythritol 4-phosphate cytidylyltransferase"/>
    <property type="match status" value="1"/>
</dbReference>
<evidence type="ECO:0000256" key="3">
    <source>
        <dbReference type="ARBA" id="ARBA00009789"/>
    </source>
</evidence>
<dbReference type="Pfam" id="PF01128">
    <property type="entry name" value="IspD"/>
    <property type="match status" value="1"/>
</dbReference>
<dbReference type="Gene3D" id="3.90.550.10">
    <property type="entry name" value="Spore Coat Polysaccharide Biosynthesis Protein SpsA, Chain A"/>
    <property type="match status" value="1"/>
</dbReference>
<dbReference type="EC" id="2.7.7.60" evidence="7"/>
<evidence type="ECO:0000313" key="8">
    <source>
        <dbReference type="EMBL" id="TLS35543.1"/>
    </source>
</evidence>
<evidence type="ECO:0000256" key="7">
    <source>
        <dbReference type="HAMAP-Rule" id="MF_00108"/>
    </source>
</evidence>
<dbReference type="Proteomes" id="UP000308230">
    <property type="component" value="Unassembled WGS sequence"/>
</dbReference>
<comment type="pathway">
    <text evidence="2 7">Isoprenoid biosynthesis; isopentenyl diphosphate biosynthesis via DXP pathway; isopentenyl diphosphate from 1-deoxy-D-xylulose 5-phosphate: step 2/6.</text>
</comment>
<dbReference type="NCBIfam" id="TIGR00453">
    <property type="entry name" value="ispD"/>
    <property type="match status" value="1"/>
</dbReference>
<keyword evidence="4 7" id="KW-0808">Transferase</keyword>